<gene>
    <name evidence="1" type="ORF">CEXT_103801</name>
</gene>
<dbReference type="EMBL" id="BPLR01005973">
    <property type="protein sequence ID" value="GIY06538.1"/>
    <property type="molecule type" value="Genomic_DNA"/>
</dbReference>
<evidence type="ECO:0000313" key="1">
    <source>
        <dbReference type="EMBL" id="GIY06538.1"/>
    </source>
</evidence>
<dbReference type="Proteomes" id="UP001054945">
    <property type="component" value="Unassembled WGS sequence"/>
</dbReference>
<keyword evidence="2" id="KW-1185">Reference proteome</keyword>
<comment type="caution">
    <text evidence="1">The sequence shown here is derived from an EMBL/GenBank/DDBJ whole genome shotgun (WGS) entry which is preliminary data.</text>
</comment>
<organism evidence="1 2">
    <name type="scientific">Caerostris extrusa</name>
    <name type="common">Bark spider</name>
    <name type="synonym">Caerostris bankana</name>
    <dbReference type="NCBI Taxonomy" id="172846"/>
    <lineage>
        <taxon>Eukaryota</taxon>
        <taxon>Metazoa</taxon>
        <taxon>Ecdysozoa</taxon>
        <taxon>Arthropoda</taxon>
        <taxon>Chelicerata</taxon>
        <taxon>Arachnida</taxon>
        <taxon>Araneae</taxon>
        <taxon>Araneomorphae</taxon>
        <taxon>Entelegynae</taxon>
        <taxon>Araneoidea</taxon>
        <taxon>Araneidae</taxon>
        <taxon>Caerostris</taxon>
    </lineage>
</organism>
<reference evidence="1 2" key="1">
    <citation type="submission" date="2021-06" db="EMBL/GenBank/DDBJ databases">
        <title>Caerostris extrusa draft genome.</title>
        <authorList>
            <person name="Kono N."/>
            <person name="Arakawa K."/>
        </authorList>
    </citation>
    <scope>NUCLEOTIDE SEQUENCE [LARGE SCALE GENOMIC DNA]</scope>
</reference>
<sequence length="84" mass="9538">MSFSLEGIKRLIYSCSITCEVKLLIFKNEKKLIKALYCEKLTLDFDGPSPSISKERFLLTVFDEYSRFSSSFPRPDSSSGTLIA</sequence>
<accession>A0AAV4QA25</accession>
<dbReference type="AlphaFoldDB" id="A0AAV4QA25"/>
<proteinExistence type="predicted"/>
<evidence type="ECO:0000313" key="2">
    <source>
        <dbReference type="Proteomes" id="UP001054945"/>
    </source>
</evidence>
<name>A0AAV4QA25_CAEEX</name>
<protein>
    <submittedName>
        <fullName evidence="1">Uncharacterized protein</fullName>
    </submittedName>
</protein>